<dbReference type="GO" id="GO:0003677">
    <property type="term" value="F:DNA binding"/>
    <property type="evidence" value="ECO:0007669"/>
    <property type="project" value="UniProtKB-KW"/>
</dbReference>
<feature type="domain" description="HTH crp-type" evidence="5">
    <location>
        <begin position="163"/>
        <end position="226"/>
    </location>
</feature>
<dbReference type="GO" id="GO:0005829">
    <property type="term" value="C:cytosol"/>
    <property type="evidence" value="ECO:0007669"/>
    <property type="project" value="TreeGrafter"/>
</dbReference>
<reference evidence="6 7" key="1">
    <citation type="submission" date="2020-07" db="EMBL/GenBank/DDBJ databases">
        <title>Sequencing the genomes of 1000 actinobacteria strains.</title>
        <authorList>
            <person name="Klenk H.-P."/>
        </authorList>
    </citation>
    <scope>NUCLEOTIDE SEQUENCE [LARGE SCALE GENOMIC DNA]</scope>
    <source>
        <strain evidence="6 7">DSM 22083</strain>
    </source>
</reference>
<dbReference type="GO" id="GO:0003700">
    <property type="term" value="F:DNA-binding transcription factor activity"/>
    <property type="evidence" value="ECO:0007669"/>
    <property type="project" value="TreeGrafter"/>
</dbReference>
<gene>
    <name evidence="6" type="ORF">BKA15_001400</name>
</gene>
<dbReference type="AlphaFoldDB" id="A0A7Y9I4V5"/>
<dbReference type="Gene3D" id="2.60.120.10">
    <property type="entry name" value="Jelly Rolls"/>
    <property type="match status" value="1"/>
</dbReference>
<evidence type="ECO:0000259" key="4">
    <source>
        <dbReference type="PROSITE" id="PS50042"/>
    </source>
</evidence>
<dbReference type="InterPro" id="IPR018490">
    <property type="entry name" value="cNMP-bd_dom_sf"/>
</dbReference>
<evidence type="ECO:0000259" key="5">
    <source>
        <dbReference type="PROSITE" id="PS51063"/>
    </source>
</evidence>
<dbReference type="InterPro" id="IPR012318">
    <property type="entry name" value="HTH_CRP"/>
</dbReference>
<evidence type="ECO:0000256" key="1">
    <source>
        <dbReference type="ARBA" id="ARBA00023015"/>
    </source>
</evidence>
<protein>
    <submittedName>
        <fullName evidence="6">CRP-like cAMP-binding protein</fullName>
    </submittedName>
</protein>
<dbReference type="PROSITE" id="PS50042">
    <property type="entry name" value="CNMP_BINDING_3"/>
    <property type="match status" value="1"/>
</dbReference>
<dbReference type="SMART" id="SM00419">
    <property type="entry name" value="HTH_CRP"/>
    <property type="match status" value="1"/>
</dbReference>
<dbReference type="RefSeq" id="WP_312878851.1">
    <property type="nucleotide sequence ID" value="NZ_JACCBU010000001.1"/>
</dbReference>
<evidence type="ECO:0000313" key="6">
    <source>
        <dbReference type="EMBL" id="NYE70071.1"/>
    </source>
</evidence>
<keyword evidence="2" id="KW-0238">DNA-binding</keyword>
<organism evidence="6 7">
    <name type="scientific">Microlunatus parietis</name>
    <dbReference type="NCBI Taxonomy" id="682979"/>
    <lineage>
        <taxon>Bacteria</taxon>
        <taxon>Bacillati</taxon>
        <taxon>Actinomycetota</taxon>
        <taxon>Actinomycetes</taxon>
        <taxon>Propionibacteriales</taxon>
        <taxon>Propionibacteriaceae</taxon>
        <taxon>Microlunatus</taxon>
    </lineage>
</organism>
<dbReference type="Proteomes" id="UP000569914">
    <property type="component" value="Unassembled WGS sequence"/>
</dbReference>
<dbReference type="Pfam" id="PF13545">
    <property type="entry name" value="HTH_Crp_2"/>
    <property type="match status" value="1"/>
</dbReference>
<proteinExistence type="predicted"/>
<dbReference type="InterPro" id="IPR050397">
    <property type="entry name" value="Env_Response_Regulators"/>
</dbReference>
<evidence type="ECO:0000256" key="3">
    <source>
        <dbReference type="ARBA" id="ARBA00023163"/>
    </source>
</evidence>
<dbReference type="SUPFAM" id="SSF46785">
    <property type="entry name" value="Winged helix' DNA-binding domain"/>
    <property type="match status" value="1"/>
</dbReference>
<dbReference type="InterPro" id="IPR014710">
    <property type="entry name" value="RmlC-like_jellyroll"/>
</dbReference>
<dbReference type="EMBL" id="JACCBU010000001">
    <property type="protein sequence ID" value="NYE70071.1"/>
    <property type="molecule type" value="Genomic_DNA"/>
</dbReference>
<dbReference type="SMART" id="SM00100">
    <property type="entry name" value="cNMP"/>
    <property type="match status" value="1"/>
</dbReference>
<evidence type="ECO:0000313" key="7">
    <source>
        <dbReference type="Proteomes" id="UP000569914"/>
    </source>
</evidence>
<dbReference type="InterPro" id="IPR036390">
    <property type="entry name" value="WH_DNA-bd_sf"/>
</dbReference>
<dbReference type="CDD" id="cd00038">
    <property type="entry name" value="CAP_ED"/>
    <property type="match status" value="1"/>
</dbReference>
<keyword evidence="7" id="KW-1185">Reference proteome</keyword>
<dbReference type="SUPFAM" id="SSF51206">
    <property type="entry name" value="cAMP-binding domain-like"/>
    <property type="match status" value="1"/>
</dbReference>
<keyword evidence="3" id="KW-0804">Transcription</keyword>
<name>A0A7Y9I4V5_9ACTN</name>
<dbReference type="InterPro" id="IPR000595">
    <property type="entry name" value="cNMP-bd_dom"/>
</dbReference>
<dbReference type="PANTHER" id="PTHR24567">
    <property type="entry name" value="CRP FAMILY TRANSCRIPTIONAL REGULATORY PROTEIN"/>
    <property type="match status" value="1"/>
</dbReference>
<accession>A0A7Y9I4V5</accession>
<dbReference type="Pfam" id="PF00027">
    <property type="entry name" value="cNMP_binding"/>
    <property type="match status" value="1"/>
</dbReference>
<evidence type="ECO:0000256" key="2">
    <source>
        <dbReference type="ARBA" id="ARBA00023125"/>
    </source>
</evidence>
<dbReference type="PROSITE" id="PS51063">
    <property type="entry name" value="HTH_CRP_2"/>
    <property type="match status" value="1"/>
</dbReference>
<keyword evidence="1" id="KW-0805">Transcription regulation</keyword>
<feature type="domain" description="Cyclic nucleotide-binding" evidence="4">
    <location>
        <begin position="34"/>
        <end position="149"/>
    </location>
</feature>
<dbReference type="PANTHER" id="PTHR24567:SF74">
    <property type="entry name" value="HTH-TYPE TRANSCRIPTIONAL REGULATOR ARCR"/>
    <property type="match status" value="1"/>
</dbReference>
<comment type="caution">
    <text evidence="6">The sequence shown here is derived from an EMBL/GenBank/DDBJ whole genome shotgun (WGS) entry which is preliminary data.</text>
</comment>
<sequence length="235" mass="25395">MISRVLPRLGPDPAMLRAAAWIARCVGRGENAPLRPEDLDALATYLDVREFPAGAVLFAHGQPLDGVWILRHGSVELAVGTGRRHAVIGLMHPGDVDGDIQLLLDMPAAYTARTVTPTACLHLRAGVFDRLLVEHPAIARRWLTSVAQRTSASQLRLINTLGRPLGEQIAALLHDEARDGQVELSQSILAAMLGVRRPSLNKVLKIMERRGLITIGYRTIAIRNPAGLAKAAGTT</sequence>